<dbReference type="EMBL" id="RSAS01000461">
    <property type="protein sequence ID" value="RRR71275.1"/>
    <property type="molecule type" value="Genomic_DNA"/>
</dbReference>
<comment type="caution">
    <text evidence="2">The sequence shown here is derived from an EMBL/GenBank/DDBJ whole genome shotgun (WGS) entry which is preliminary data.</text>
</comment>
<dbReference type="CDD" id="cd15482">
    <property type="entry name" value="Sialidase_non-viral"/>
    <property type="match status" value="1"/>
</dbReference>
<dbReference type="SUPFAM" id="SSF50939">
    <property type="entry name" value="Sialidases"/>
    <property type="match status" value="1"/>
</dbReference>
<accession>A0A426TYQ4</accession>
<organism evidence="2 3">
    <name type="scientific">Candidatus Viridilinea halotolerans</name>
    <dbReference type="NCBI Taxonomy" id="2491704"/>
    <lineage>
        <taxon>Bacteria</taxon>
        <taxon>Bacillati</taxon>
        <taxon>Chloroflexota</taxon>
        <taxon>Chloroflexia</taxon>
        <taxon>Chloroflexales</taxon>
        <taxon>Chloroflexineae</taxon>
        <taxon>Oscillochloridaceae</taxon>
        <taxon>Candidatus Viridilinea</taxon>
    </lineage>
</organism>
<dbReference type="InterPro" id="IPR015943">
    <property type="entry name" value="WD40/YVTN_repeat-like_dom_sf"/>
</dbReference>
<dbReference type="AlphaFoldDB" id="A0A426TYQ4"/>
<feature type="transmembrane region" description="Helical" evidence="1">
    <location>
        <begin position="12"/>
        <end position="33"/>
    </location>
</feature>
<reference evidence="2 3" key="1">
    <citation type="submission" date="2018-12" db="EMBL/GenBank/DDBJ databases">
        <title>Genome Sequence of Candidatus Viridilinea halotolerans isolated from saline sulfide-rich spring.</title>
        <authorList>
            <person name="Grouzdev D.S."/>
            <person name="Burganskaya E.I."/>
            <person name="Krutkina M.S."/>
            <person name="Sukhacheva M.V."/>
            <person name="Gorlenko V.M."/>
        </authorList>
    </citation>
    <scope>NUCLEOTIDE SEQUENCE [LARGE SCALE GENOMIC DNA]</scope>
    <source>
        <strain evidence="2">Chok-6</strain>
    </source>
</reference>
<dbReference type="InterPro" id="IPR036278">
    <property type="entry name" value="Sialidase_sf"/>
</dbReference>
<sequence>MRKWLSGKVDYSVAAVLLIVLAVVDVLVITAFWNTPVNVSNDASISDRPALAVDGSGLLHLVWADSTTGYAGSSEILYRSSSDGGATWGPAAPVNLSNSAARSLQPKIAAAGTQRVVAWVDGNNTVVMRWGESAWTTPFALSNSTTPTRRISVAINEAGVALVAWTEGFGSVEGYVAANVPNERGFYRRWNGSVWSEAQPVAARLVAMRGDLAYLATERGTLLRSSDAGATWGTPINLPASYGPPADMKLDSLGTLHMAWHSNNAVMVGSYNGNNFSQPALVDSWPQLPTTASSSHMRDQLGIVTALALAINPADHLGLVWAAPSLEGVTTGYRPQGVNNLGAEASYRIMSSQSFDGRTWTTPTLQGVEGGFPALAAAPEGSRFYGAWRSLGSTPDVHVAVNQPDQAGYRETFDRHGRLFAKGINIGDGTAKLNSSSPLDWPLFGASQNYGRILRGQEGATTLMLLDNTCLTSFNSTTGEVSPFGGSACLPTYEYVYSSQWFSYTMTERMAFVDGLVQGENTYILATTRAFSNSTNIVIPHLLRWNGETSSFSDLGQPTGLPQNFSLAPNNSMAATPDGAAIYVVLDNQLYRYNVANGTWENLNQAARAVAIARDGTIYIGHEQNLLSSPNGSNFTQRASDFSTQLLHIDPNGCVVGGASNQPLTGFQPANGNVVRSSSNITALWYPNNAFTNGSDGAAYLINPGLSLGGALASFRCSDGTLTEVFQLAELNPYGSGSGGLVVASDNRLWMSVRRATYGMADPNNPTNPSFDGLVAYPLTPLRGEVVSPPIFSGSGGVEWGTLTFSVTVPAGASFAVDVLDLAGNVLREDVASGASLAALPAAPVRLRGRMAATNANASPVLSQWQLTWNPRERREARLGANLPLELNLANGAVKLNFPAGAVQAEHTLTYSELVTPTQSLGNFRFAGRSFTVVATKADGTITREFNARFSIIVNYTDAELAAAGISEDDLDLVFWNGSRWVSTNPTLDRANKRLVTTLDHLTEFALVGQGTQTVYLPLVRR</sequence>
<proteinExistence type="predicted"/>
<name>A0A426TYQ4_9CHLR</name>
<evidence type="ECO:0000256" key="1">
    <source>
        <dbReference type="SAM" id="Phobius"/>
    </source>
</evidence>
<dbReference type="SUPFAM" id="SSF63829">
    <property type="entry name" value="Calcium-dependent phosphotriesterase"/>
    <property type="match status" value="1"/>
</dbReference>
<keyword evidence="1" id="KW-1133">Transmembrane helix</keyword>
<gene>
    <name evidence="2" type="ORF">EI684_11785</name>
</gene>
<evidence type="ECO:0000313" key="2">
    <source>
        <dbReference type="EMBL" id="RRR71275.1"/>
    </source>
</evidence>
<protein>
    <submittedName>
        <fullName evidence="2">Exo-alpha-sialidase</fullName>
    </submittedName>
</protein>
<evidence type="ECO:0000313" key="3">
    <source>
        <dbReference type="Proteomes" id="UP000280307"/>
    </source>
</evidence>
<dbReference type="Proteomes" id="UP000280307">
    <property type="component" value="Unassembled WGS sequence"/>
</dbReference>
<keyword evidence="1" id="KW-0472">Membrane</keyword>
<dbReference type="SUPFAM" id="SSF110296">
    <property type="entry name" value="Oligoxyloglucan reducing end-specific cellobiohydrolase"/>
    <property type="match status" value="1"/>
</dbReference>
<dbReference type="Gene3D" id="2.130.10.10">
    <property type="entry name" value="YVTN repeat-like/Quinoprotein amine dehydrogenase"/>
    <property type="match status" value="1"/>
</dbReference>
<keyword evidence="1" id="KW-0812">Transmembrane</keyword>